<dbReference type="PANTHER" id="PTHR42681:SF1">
    <property type="entry name" value="MALONYL-COA-ACYL CARRIER PROTEIN TRANSACYLASE, MITOCHONDRIAL"/>
    <property type="match status" value="1"/>
</dbReference>
<dbReference type="SUPFAM" id="SSF55048">
    <property type="entry name" value="Probable ACP-binding domain of malonyl-CoA ACP transacylase"/>
    <property type="match status" value="1"/>
</dbReference>
<evidence type="ECO:0000256" key="1">
    <source>
        <dbReference type="ARBA" id="ARBA00013258"/>
    </source>
</evidence>
<reference evidence="6 7" key="1">
    <citation type="submission" date="2018-11" db="EMBL/GenBank/DDBJ databases">
        <authorList>
            <person name="Wuyts S."/>
        </authorList>
    </citation>
    <scope>NUCLEOTIDE SEQUENCE [LARGE SCALE GENOMIC DNA]</scope>
    <source>
        <strain evidence="6">Lactobacillus mudanjiangensis AMBF249</strain>
    </source>
</reference>
<evidence type="ECO:0000313" key="7">
    <source>
        <dbReference type="Proteomes" id="UP000289996"/>
    </source>
</evidence>
<keyword evidence="7" id="KW-1185">Reference proteome</keyword>
<dbReference type="PANTHER" id="PTHR42681">
    <property type="entry name" value="MALONYL-COA-ACYL CARRIER PROTEIN TRANSACYLASE, MITOCHONDRIAL"/>
    <property type="match status" value="1"/>
</dbReference>
<evidence type="ECO:0000259" key="5">
    <source>
        <dbReference type="SMART" id="SM00827"/>
    </source>
</evidence>
<evidence type="ECO:0000256" key="3">
    <source>
        <dbReference type="ARBA" id="ARBA00023315"/>
    </source>
</evidence>
<dbReference type="Gene3D" id="3.30.70.250">
    <property type="entry name" value="Malonyl-CoA ACP transacylase, ACP-binding"/>
    <property type="match status" value="1"/>
</dbReference>
<accession>A0A660E1D3</accession>
<feature type="domain" description="Malonyl-CoA:ACP transacylase (MAT)" evidence="5">
    <location>
        <begin position="7"/>
        <end position="292"/>
    </location>
</feature>
<dbReference type="SUPFAM" id="SSF52151">
    <property type="entry name" value="FabD/lysophospholipase-like"/>
    <property type="match status" value="1"/>
</dbReference>
<dbReference type="SMART" id="SM00827">
    <property type="entry name" value="PKS_AT"/>
    <property type="match status" value="1"/>
</dbReference>
<evidence type="ECO:0000313" key="6">
    <source>
        <dbReference type="EMBL" id="VDG29452.1"/>
    </source>
</evidence>
<evidence type="ECO:0000256" key="2">
    <source>
        <dbReference type="ARBA" id="ARBA00022679"/>
    </source>
</evidence>
<dbReference type="EMBL" id="UYIG01000141">
    <property type="protein sequence ID" value="VDG29452.1"/>
    <property type="molecule type" value="Genomic_DNA"/>
</dbReference>
<evidence type="ECO:0000256" key="4">
    <source>
        <dbReference type="ARBA" id="ARBA00048462"/>
    </source>
</evidence>
<proteinExistence type="predicted"/>
<dbReference type="InterPro" id="IPR016035">
    <property type="entry name" value="Acyl_Trfase/lysoPLipase"/>
</dbReference>
<comment type="catalytic activity">
    <reaction evidence="4">
        <text>holo-[ACP] + malonyl-CoA = malonyl-[ACP] + CoA</text>
        <dbReference type="Rhea" id="RHEA:41792"/>
        <dbReference type="Rhea" id="RHEA-COMP:9623"/>
        <dbReference type="Rhea" id="RHEA-COMP:9685"/>
        <dbReference type="ChEBI" id="CHEBI:57287"/>
        <dbReference type="ChEBI" id="CHEBI:57384"/>
        <dbReference type="ChEBI" id="CHEBI:64479"/>
        <dbReference type="ChEBI" id="CHEBI:78449"/>
        <dbReference type="EC" id="2.3.1.39"/>
    </reaction>
</comment>
<dbReference type="RefSeq" id="WP_225426034.1">
    <property type="nucleotide sequence ID" value="NZ_UYIG01000141.1"/>
</dbReference>
<dbReference type="GO" id="GO:0006633">
    <property type="term" value="P:fatty acid biosynthetic process"/>
    <property type="evidence" value="ECO:0007669"/>
    <property type="project" value="TreeGrafter"/>
</dbReference>
<dbReference type="InterPro" id="IPR050858">
    <property type="entry name" value="Mal-CoA-ACP_Trans/PKS_FabD"/>
</dbReference>
<dbReference type="InterPro" id="IPR014043">
    <property type="entry name" value="Acyl_transferase_dom"/>
</dbReference>
<protein>
    <recommendedName>
        <fullName evidence="1">[acyl-carrier-protein] S-malonyltransferase</fullName>
        <ecNumber evidence="1">2.3.1.39</ecNumber>
    </recommendedName>
</protein>
<dbReference type="InterPro" id="IPR001227">
    <property type="entry name" value="Ac_transferase_dom_sf"/>
</dbReference>
<sequence>MMQTLWVFPGQGSQQAGLLATVNPAILARVTALTGVTLSDTTVGYQDPVQIQLSILSRQLDQLAQCQQLGWQPQAVAGHSLGVFAAAVAAGSLTVDTAIQLVATRAQAMRSAYPTGYGMGVVVGLTRTELAPLVASVHTEATPVYLSNQNTPLQTTLSGALPAIQQVLTLALAQGAQHAKLLHVPSPSHSPLMAAVAQQLTARLADCDVQRPRCSYLANWNGRRTLTADGVRYDLENNLRYPVYWATMMAVAEELGTQVAMEFAPGTVFTKLSQAQQPNVRTIALAQQSIDDADFLLTKWKEVL</sequence>
<dbReference type="Pfam" id="PF00698">
    <property type="entry name" value="Acyl_transf_1"/>
    <property type="match status" value="1"/>
</dbReference>
<keyword evidence="2 6" id="KW-0808">Transferase</keyword>
<name>A0A660E1D3_9LACO</name>
<dbReference type="GO" id="GO:0005829">
    <property type="term" value="C:cytosol"/>
    <property type="evidence" value="ECO:0007669"/>
    <property type="project" value="TreeGrafter"/>
</dbReference>
<dbReference type="Proteomes" id="UP000289996">
    <property type="component" value="Unassembled WGS sequence"/>
</dbReference>
<dbReference type="AlphaFoldDB" id="A0A660E1D3"/>
<keyword evidence="3" id="KW-0012">Acyltransferase</keyword>
<organism evidence="6 7">
    <name type="scientific">Lactiplantibacillus mudanjiangensis</name>
    <dbReference type="NCBI Taxonomy" id="1296538"/>
    <lineage>
        <taxon>Bacteria</taxon>
        <taxon>Bacillati</taxon>
        <taxon>Bacillota</taxon>
        <taxon>Bacilli</taxon>
        <taxon>Lactobacillales</taxon>
        <taxon>Lactobacillaceae</taxon>
        <taxon>Lactiplantibacillus</taxon>
    </lineage>
</organism>
<dbReference type="GO" id="GO:0004314">
    <property type="term" value="F:[acyl-carrier-protein] S-malonyltransferase activity"/>
    <property type="evidence" value="ECO:0007669"/>
    <property type="project" value="UniProtKB-EC"/>
</dbReference>
<gene>
    <name evidence="6" type="ORF">MUDAN_MDHGFNIF_01007</name>
</gene>
<dbReference type="InterPro" id="IPR016036">
    <property type="entry name" value="Malonyl_transacylase_ACP-bd"/>
</dbReference>
<dbReference type="EC" id="2.3.1.39" evidence="1"/>
<dbReference type="Gene3D" id="3.40.366.10">
    <property type="entry name" value="Malonyl-Coenzyme A Acyl Carrier Protein, domain 2"/>
    <property type="match status" value="1"/>
</dbReference>